<dbReference type="EMBL" id="JAHLQT010030594">
    <property type="protein sequence ID" value="KAG7160817.1"/>
    <property type="molecule type" value="Genomic_DNA"/>
</dbReference>
<gene>
    <name evidence="1" type="primary">Zbed5-L9</name>
    <name evidence="1" type="ORF">Hamer_G007570</name>
</gene>
<evidence type="ECO:0000313" key="2">
    <source>
        <dbReference type="Proteomes" id="UP000747542"/>
    </source>
</evidence>
<comment type="caution">
    <text evidence="1">The sequence shown here is derived from an EMBL/GenBank/DDBJ whole genome shotgun (WGS) entry which is preliminary data.</text>
</comment>
<feature type="non-terminal residue" evidence="1">
    <location>
        <position position="1"/>
    </location>
</feature>
<keyword evidence="2" id="KW-1185">Reference proteome</keyword>
<sequence>MKPFQEKQHPEKLHLGLAQKDRTFFKQISDGLKRLRLDGTVLPRHKCHSNYHGSDEDPFKCHVDVVPTELQEEFLELKHNSSAKDEFNFLSLSEIWVKMYPIYPGFGNSALRALIPFSSTYL</sequence>
<proteinExistence type="predicted"/>
<name>A0A8J5JM39_HOMAM</name>
<dbReference type="AlphaFoldDB" id="A0A8J5JM39"/>
<organism evidence="1 2">
    <name type="scientific">Homarus americanus</name>
    <name type="common">American lobster</name>
    <dbReference type="NCBI Taxonomy" id="6706"/>
    <lineage>
        <taxon>Eukaryota</taxon>
        <taxon>Metazoa</taxon>
        <taxon>Ecdysozoa</taxon>
        <taxon>Arthropoda</taxon>
        <taxon>Crustacea</taxon>
        <taxon>Multicrustacea</taxon>
        <taxon>Malacostraca</taxon>
        <taxon>Eumalacostraca</taxon>
        <taxon>Eucarida</taxon>
        <taxon>Decapoda</taxon>
        <taxon>Pleocyemata</taxon>
        <taxon>Astacidea</taxon>
        <taxon>Nephropoidea</taxon>
        <taxon>Nephropidae</taxon>
        <taxon>Homarus</taxon>
    </lineage>
</organism>
<protein>
    <submittedName>
        <fullName evidence="1">Zinc finger BED domain-containing protein 5-like 9</fullName>
    </submittedName>
</protein>
<reference evidence="1" key="1">
    <citation type="journal article" date="2021" name="Sci. Adv.">
        <title>The American lobster genome reveals insights on longevity, neural, and immune adaptations.</title>
        <authorList>
            <person name="Polinski J.M."/>
            <person name="Zimin A.V."/>
            <person name="Clark K.F."/>
            <person name="Kohn A.B."/>
            <person name="Sadowski N."/>
            <person name="Timp W."/>
            <person name="Ptitsyn A."/>
            <person name="Khanna P."/>
            <person name="Romanova D.Y."/>
            <person name="Williams P."/>
            <person name="Greenwood S.J."/>
            <person name="Moroz L.L."/>
            <person name="Walt D.R."/>
            <person name="Bodnar A.G."/>
        </authorList>
    </citation>
    <scope>NUCLEOTIDE SEQUENCE</scope>
    <source>
        <strain evidence="1">GMGI-L3</strain>
    </source>
</reference>
<dbReference type="Proteomes" id="UP000747542">
    <property type="component" value="Unassembled WGS sequence"/>
</dbReference>
<evidence type="ECO:0000313" key="1">
    <source>
        <dbReference type="EMBL" id="KAG7160817.1"/>
    </source>
</evidence>
<accession>A0A8J5JM39</accession>